<evidence type="ECO:0000313" key="2">
    <source>
        <dbReference type="EMBL" id="USG64906.1"/>
    </source>
</evidence>
<evidence type="ECO:0000259" key="1">
    <source>
        <dbReference type="Pfam" id="PF00085"/>
    </source>
</evidence>
<sequence>MNICENLEEVQALIRAKGIVLVFIKTSQCGVCDAVLAKTEELLSRYPEVAGCLVSMEKTPVIASEFLVFTAPTLLLFADGREVHRQSRFVEFAKWEKLLHAWTDSLA</sequence>
<proteinExistence type="predicted"/>
<organism evidence="2 3">
    <name type="scientific">Brevibacillus ruminantium</name>
    <dbReference type="NCBI Taxonomy" id="2950604"/>
    <lineage>
        <taxon>Bacteria</taxon>
        <taxon>Bacillati</taxon>
        <taxon>Bacillota</taxon>
        <taxon>Bacilli</taxon>
        <taxon>Bacillales</taxon>
        <taxon>Paenibacillaceae</taxon>
        <taxon>Brevibacillus</taxon>
    </lineage>
</organism>
<name>A0ABY4WDI6_9BACL</name>
<evidence type="ECO:0000313" key="3">
    <source>
        <dbReference type="Proteomes" id="UP001056500"/>
    </source>
</evidence>
<dbReference type="EMBL" id="CP098755">
    <property type="protein sequence ID" value="USG64906.1"/>
    <property type="molecule type" value="Genomic_DNA"/>
</dbReference>
<dbReference type="Pfam" id="PF00085">
    <property type="entry name" value="Thioredoxin"/>
    <property type="match status" value="1"/>
</dbReference>
<dbReference type="RefSeq" id="WP_251872014.1">
    <property type="nucleotide sequence ID" value="NZ_CP098755.1"/>
</dbReference>
<gene>
    <name evidence="2" type="ORF">NDK47_22720</name>
</gene>
<protein>
    <submittedName>
        <fullName evidence="2">Thioredoxin family protein</fullName>
    </submittedName>
</protein>
<dbReference type="CDD" id="cd02947">
    <property type="entry name" value="TRX_family"/>
    <property type="match status" value="1"/>
</dbReference>
<dbReference type="SUPFAM" id="SSF52833">
    <property type="entry name" value="Thioredoxin-like"/>
    <property type="match status" value="1"/>
</dbReference>
<keyword evidence="3" id="KW-1185">Reference proteome</keyword>
<feature type="domain" description="Thioredoxin" evidence="1">
    <location>
        <begin position="11"/>
        <end position="86"/>
    </location>
</feature>
<accession>A0ABY4WDI6</accession>
<dbReference type="Gene3D" id="3.40.30.10">
    <property type="entry name" value="Glutaredoxin"/>
    <property type="match status" value="1"/>
</dbReference>
<reference evidence="2" key="1">
    <citation type="submission" date="2022-06" db="EMBL/GenBank/DDBJ databases">
        <title>Genome sequencing of Brevibacillus sp. BB3-R1.</title>
        <authorList>
            <person name="Heo J."/>
            <person name="Lee D."/>
            <person name="Won M."/>
            <person name="Han B.-H."/>
            <person name="Hong S.-B."/>
            <person name="Kwon S.-W."/>
        </authorList>
    </citation>
    <scope>NUCLEOTIDE SEQUENCE</scope>
    <source>
        <strain evidence="2">BB3-R1</strain>
    </source>
</reference>
<dbReference type="Proteomes" id="UP001056500">
    <property type="component" value="Chromosome"/>
</dbReference>
<dbReference type="InterPro" id="IPR036249">
    <property type="entry name" value="Thioredoxin-like_sf"/>
</dbReference>
<dbReference type="InterPro" id="IPR013766">
    <property type="entry name" value="Thioredoxin_domain"/>
</dbReference>